<keyword evidence="4" id="KW-1185">Reference proteome</keyword>
<comment type="caution">
    <text evidence="3">The sequence shown here is derived from an EMBL/GenBank/DDBJ whole genome shotgun (WGS) entry which is preliminary data.</text>
</comment>
<accession>A0ABN9TB02</accession>
<dbReference type="Proteomes" id="UP001189429">
    <property type="component" value="Unassembled WGS sequence"/>
</dbReference>
<feature type="region of interest" description="Disordered" evidence="1">
    <location>
        <begin position="565"/>
        <end position="595"/>
    </location>
</feature>
<reference evidence="3" key="1">
    <citation type="submission" date="2023-10" db="EMBL/GenBank/DDBJ databases">
        <authorList>
            <person name="Chen Y."/>
            <person name="Shah S."/>
            <person name="Dougan E. K."/>
            <person name="Thang M."/>
            <person name="Chan C."/>
        </authorList>
    </citation>
    <scope>NUCLEOTIDE SEQUENCE [LARGE SCALE GENOMIC DNA]</scope>
</reference>
<dbReference type="InterPro" id="IPR021109">
    <property type="entry name" value="Peptidase_aspartic_dom_sf"/>
</dbReference>
<proteinExistence type="predicted"/>
<evidence type="ECO:0000313" key="4">
    <source>
        <dbReference type="Proteomes" id="UP001189429"/>
    </source>
</evidence>
<dbReference type="Gene3D" id="2.40.70.10">
    <property type="entry name" value="Acid Proteases"/>
    <property type="match status" value="1"/>
</dbReference>
<protein>
    <recommendedName>
        <fullName evidence="5">Peptidase A1 domain-containing protein</fullName>
    </recommendedName>
</protein>
<dbReference type="EMBL" id="CAUYUJ010014514">
    <property type="protein sequence ID" value="CAK0842247.1"/>
    <property type="molecule type" value="Genomic_DNA"/>
</dbReference>
<feature type="chain" id="PRO_5046338104" description="Peptidase A1 domain-containing protein" evidence="2">
    <location>
        <begin position="18"/>
        <end position="666"/>
    </location>
</feature>
<dbReference type="SUPFAM" id="SSF50630">
    <property type="entry name" value="Acid proteases"/>
    <property type="match status" value="1"/>
</dbReference>
<evidence type="ECO:0000256" key="1">
    <source>
        <dbReference type="SAM" id="MobiDB-lite"/>
    </source>
</evidence>
<evidence type="ECO:0000256" key="2">
    <source>
        <dbReference type="SAM" id="SignalP"/>
    </source>
</evidence>
<feature type="signal peptide" evidence="2">
    <location>
        <begin position="1"/>
        <end position="17"/>
    </location>
</feature>
<evidence type="ECO:0000313" key="3">
    <source>
        <dbReference type="EMBL" id="CAK0842247.1"/>
    </source>
</evidence>
<gene>
    <name evidence="3" type="ORF">PCOR1329_LOCUS37201</name>
</gene>
<keyword evidence="2" id="KW-0732">Signal</keyword>
<organism evidence="3 4">
    <name type="scientific">Prorocentrum cordatum</name>
    <dbReference type="NCBI Taxonomy" id="2364126"/>
    <lineage>
        <taxon>Eukaryota</taxon>
        <taxon>Sar</taxon>
        <taxon>Alveolata</taxon>
        <taxon>Dinophyceae</taxon>
        <taxon>Prorocentrales</taxon>
        <taxon>Prorocentraceae</taxon>
        <taxon>Prorocentrum</taxon>
    </lineage>
</organism>
<name>A0ABN9TB02_9DINO</name>
<sequence length="666" mass="71256">MRLVLLTGAFCLARTRALNWPNAVSDASRVTASQLIAASTLKSAEITGLTCTAISEYAPDTGAPLVCSNVFVDSNDIAAPGDDSYVWAADNEGASDKLGGCVGIWIEVTLPDEYTVDIVTIRQRYAALDQGDEMDVALKSTSGAVLSTQHITFTDVGTSNPLEEAFSLTPTAGVKSIRFTFTKADGASCGSNGGYLGAKRIKVYGTVLSNDEVVLPNPWDVVVNTPSDRDVGTVTEHAFAPAYELEVVPDSLETAAEQSGGAPTIAIRRILVAETRNSTQPPPSYRMGGVGGQTVRHLNGMENPAGATTVWGWQRNRYFALQAWMATKGDSDLMAVHASGEVLFAGCDESTILSKYNQIIAANGGTQTIVIAAEVSPFHADLGYYYDISTAGLDSTRTGALSYLSAAADWATTYAACTSGVCNSPPKYQFANPGFIMGPVADIAEMFADMPKWADTENRLINQYYLSNTDKVALDFAGTLVMSLHNMKLDANIPVEVELVAGIKRIKNKVTQELVTPLLSSLSADRQDCRFLDDYPPIIIELRGLNLTLHPQDYMRQMPLPSDIEIGSGSSAASSDDGDADADARNATAQDKNQAESWSCKSRVVGVTMPPQIGDALFILGQPVFHRYYVAFDYEGPRLGFGLAAARSVEPSDEEWMAVEGRSPSG</sequence>
<evidence type="ECO:0008006" key="5">
    <source>
        <dbReference type="Google" id="ProtNLM"/>
    </source>
</evidence>